<reference evidence="2 3" key="1">
    <citation type="journal article" date="2020" name="bioRxiv">
        <title>Whole genome comparisons of ergot fungi reveals the divergence and evolution of species within the genus Claviceps are the result of varying mechanisms driving genome evolution and host range expansion.</title>
        <authorList>
            <person name="Wyka S.A."/>
            <person name="Mondo S.J."/>
            <person name="Liu M."/>
            <person name="Dettman J."/>
            <person name="Nalam V."/>
            <person name="Broders K.D."/>
        </authorList>
    </citation>
    <scope>NUCLEOTIDE SEQUENCE [LARGE SCALE GENOMIC DNA]</scope>
    <source>
        <strain evidence="2 3">CCC 1485</strain>
    </source>
</reference>
<feature type="compositionally biased region" description="Polar residues" evidence="1">
    <location>
        <begin position="11"/>
        <end position="24"/>
    </location>
</feature>
<dbReference type="Proteomes" id="UP000706124">
    <property type="component" value="Unassembled WGS sequence"/>
</dbReference>
<dbReference type="EMBL" id="SRPO01000217">
    <property type="protein sequence ID" value="KAG5936408.1"/>
    <property type="molecule type" value="Genomic_DNA"/>
</dbReference>
<dbReference type="AlphaFoldDB" id="A0A9P7MBF9"/>
<feature type="region of interest" description="Disordered" evidence="1">
    <location>
        <begin position="1"/>
        <end position="74"/>
    </location>
</feature>
<accession>A0A9P7MBF9</accession>
<comment type="caution">
    <text evidence="2">The sequence shown here is derived from an EMBL/GenBank/DDBJ whole genome shotgun (WGS) entry which is preliminary data.</text>
</comment>
<feature type="compositionally biased region" description="Basic and acidic residues" evidence="1">
    <location>
        <begin position="53"/>
        <end position="74"/>
    </location>
</feature>
<organism evidence="2 3">
    <name type="scientific">Claviceps pazoutovae</name>
    <dbReference type="NCBI Taxonomy" id="1649127"/>
    <lineage>
        <taxon>Eukaryota</taxon>
        <taxon>Fungi</taxon>
        <taxon>Dikarya</taxon>
        <taxon>Ascomycota</taxon>
        <taxon>Pezizomycotina</taxon>
        <taxon>Sordariomycetes</taxon>
        <taxon>Hypocreomycetidae</taxon>
        <taxon>Hypocreales</taxon>
        <taxon>Clavicipitaceae</taxon>
        <taxon>Claviceps</taxon>
    </lineage>
</organism>
<proteinExistence type="predicted"/>
<gene>
    <name evidence="2" type="ORF">E4U60_002570</name>
</gene>
<protein>
    <submittedName>
        <fullName evidence="2">Uncharacterized protein</fullName>
    </submittedName>
</protein>
<evidence type="ECO:0000313" key="3">
    <source>
        <dbReference type="Proteomes" id="UP000706124"/>
    </source>
</evidence>
<sequence length="74" mass="8267">MIDLHKRKTENSPSKPNYDSSNGIGESDTHKMTTPSSSDRAADKNRATAANTRTRDTQGARVSSREKTRQEMRT</sequence>
<evidence type="ECO:0000256" key="1">
    <source>
        <dbReference type="SAM" id="MobiDB-lite"/>
    </source>
</evidence>
<evidence type="ECO:0000313" key="2">
    <source>
        <dbReference type="EMBL" id="KAG5936408.1"/>
    </source>
</evidence>
<keyword evidence="3" id="KW-1185">Reference proteome</keyword>
<name>A0A9P7MBF9_9HYPO</name>